<organism evidence="3">
    <name type="scientific">Nippostrongylus brasiliensis</name>
    <name type="common">Rat hookworm</name>
    <dbReference type="NCBI Taxonomy" id="27835"/>
    <lineage>
        <taxon>Eukaryota</taxon>
        <taxon>Metazoa</taxon>
        <taxon>Ecdysozoa</taxon>
        <taxon>Nematoda</taxon>
        <taxon>Chromadorea</taxon>
        <taxon>Rhabditida</taxon>
        <taxon>Rhabditina</taxon>
        <taxon>Rhabditomorpha</taxon>
        <taxon>Strongyloidea</taxon>
        <taxon>Heligmosomidae</taxon>
        <taxon>Nippostrongylus</taxon>
    </lineage>
</organism>
<keyword evidence="1" id="KW-0175">Coiled coil</keyword>
<evidence type="ECO:0000256" key="2">
    <source>
        <dbReference type="SAM" id="MobiDB-lite"/>
    </source>
</evidence>
<reference evidence="3" key="1">
    <citation type="submission" date="2017-02" db="UniProtKB">
        <authorList>
            <consortium name="WormBaseParasite"/>
        </authorList>
    </citation>
    <scope>IDENTIFICATION</scope>
</reference>
<sequence length="200" mass="22815">LEEKDERIGELELENQTLKHKISALESKEASAAFNGEPSYSSVDESKVLIDRETECERRRSIIVSNVPELKGARMNDRVCYDFDIICQVLQFLDVECYPVAVYRLGRPASGGRRLLKVVFPSSKFQQIALNRSNRLRFFNLGNVYIRPSLTAEERRRRRELRSRTASHMSSPSVGDDIKVSSPRNTEEVHSSDTSLPPLN</sequence>
<evidence type="ECO:0000256" key="1">
    <source>
        <dbReference type="SAM" id="Coils"/>
    </source>
</evidence>
<accession>A0A0N4YH72</accession>
<name>A0A0N4YH72_NIPBR</name>
<proteinExistence type="predicted"/>
<feature type="coiled-coil region" evidence="1">
    <location>
        <begin position="1"/>
        <end position="28"/>
    </location>
</feature>
<feature type="region of interest" description="Disordered" evidence="2">
    <location>
        <begin position="156"/>
        <end position="200"/>
    </location>
</feature>
<dbReference type="WBParaSite" id="NBR_0001619001-mRNA-1">
    <property type="protein sequence ID" value="NBR_0001619001-mRNA-1"/>
    <property type="gene ID" value="NBR_0001619001"/>
</dbReference>
<evidence type="ECO:0000313" key="3">
    <source>
        <dbReference type="WBParaSite" id="NBR_0001619001-mRNA-1"/>
    </source>
</evidence>
<protein>
    <submittedName>
        <fullName evidence="3">Transposase_22 domain-containing protein</fullName>
    </submittedName>
</protein>
<dbReference type="OMA" id="GARMNDR"/>
<dbReference type="AlphaFoldDB" id="A0A0N4YH72"/>